<accession>A0ABM8Z0I2</accession>
<evidence type="ECO:0000313" key="2">
    <source>
        <dbReference type="Proteomes" id="UP000839052"/>
    </source>
</evidence>
<dbReference type="Proteomes" id="UP000839052">
    <property type="component" value="Chromosome"/>
</dbReference>
<evidence type="ECO:0000313" key="1">
    <source>
        <dbReference type="EMBL" id="CAG9933361.1"/>
    </source>
</evidence>
<keyword evidence="2" id="KW-1185">Reference proteome</keyword>
<protein>
    <submittedName>
        <fullName evidence="1">Uncharacterized protein</fullName>
    </submittedName>
</protein>
<gene>
    <name evidence="1" type="ORF">NTG6680_2112</name>
</gene>
<proteinExistence type="predicted"/>
<organism evidence="1 2">
    <name type="scientific">Candidatus Nitrotoga arctica</name>
    <dbReference type="NCBI Taxonomy" id="453162"/>
    <lineage>
        <taxon>Bacteria</taxon>
        <taxon>Pseudomonadati</taxon>
        <taxon>Pseudomonadota</taxon>
        <taxon>Betaproteobacteria</taxon>
        <taxon>Nitrosomonadales</taxon>
        <taxon>Gallionellaceae</taxon>
        <taxon>Candidatus Nitrotoga</taxon>
    </lineage>
</organism>
<reference evidence="1 2" key="1">
    <citation type="submission" date="2021-10" db="EMBL/GenBank/DDBJ databases">
        <authorList>
            <person name="Koch H."/>
        </authorList>
    </citation>
    <scope>NUCLEOTIDE SEQUENCE [LARGE SCALE GENOMIC DNA]</scope>
    <source>
        <strain evidence="1">6680</strain>
    </source>
</reference>
<dbReference type="EMBL" id="OU912926">
    <property type="protein sequence ID" value="CAG9933361.1"/>
    <property type="molecule type" value="Genomic_DNA"/>
</dbReference>
<name>A0ABM8Z0I2_9PROT</name>
<sequence>MRQYFPKGMALTDITEEQVQETVERSTTDLEKYLDLEPRMRYSLR</sequence>